<dbReference type="InterPro" id="IPR035914">
    <property type="entry name" value="Sperma_CUB_dom_sf"/>
</dbReference>
<comment type="caution">
    <text evidence="2">The sequence shown here is derived from an EMBL/GenBank/DDBJ whole genome shotgun (WGS) entry which is preliminary data.</text>
</comment>
<proteinExistence type="predicted"/>
<evidence type="ECO:0000313" key="2">
    <source>
        <dbReference type="EMBL" id="KAK1785764.1"/>
    </source>
</evidence>
<organism evidence="2 3">
    <name type="scientific">Electrophorus voltai</name>
    <dbReference type="NCBI Taxonomy" id="2609070"/>
    <lineage>
        <taxon>Eukaryota</taxon>
        <taxon>Metazoa</taxon>
        <taxon>Chordata</taxon>
        <taxon>Craniata</taxon>
        <taxon>Vertebrata</taxon>
        <taxon>Euteleostomi</taxon>
        <taxon>Actinopterygii</taxon>
        <taxon>Neopterygii</taxon>
        <taxon>Teleostei</taxon>
        <taxon>Ostariophysi</taxon>
        <taxon>Gymnotiformes</taxon>
        <taxon>Gymnotoidei</taxon>
        <taxon>Gymnotidae</taxon>
        <taxon>Electrophorus</taxon>
    </lineage>
</organism>
<feature type="compositionally biased region" description="Basic and acidic residues" evidence="1">
    <location>
        <begin position="150"/>
        <end position="159"/>
    </location>
</feature>
<dbReference type="EMBL" id="JAROKS010000025">
    <property type="protein sequence ID" value="KAK1785764.1"/>
    <property type="molecule type" value="Genomic_DNA"/>
</dbReference>
<evidence type="ECO:0000256" key="1">
    <source>
        <dbReference type="SAM" id="MobiDB-lite"/>
    </source>
</evidence>
<dbReference type="AlphaFoldDB" id="A0AAD9DMF9"/>
<dbReference type="SUPFAM" id="SSF49854">
    <property type="entry name" value="Spermadhesin, CUB domain"/>
    <property type="match status" value="1"/>
</dbReference>
<evidence type="ECO:0000313" key="3">
    <source>
        <dbReference type="Proteomes" id="UP001239994"/>
    </source>
</evidence>
<gene>
    <name evidence="2" type="ORF">P4O66_003145</name>
</gene>
<feature type="region of interest" description="Disordered" evidence="1">
    <location>
        <begin position="202"/>
        <end position="221"/>
    </location>
</feature>
<accession>A0AAD9DMF9</accession>
<reference evidence="2" key="1">
    <citation type="submission" date="2023-03" db="EMBL/GenBank/DDBJ databases">
        <title>Electrophorus voltai genome.</title>
        <authorList>
            <person name="Bian C."/>
        </authorList>
    </citation>
    <scope>NUCLEOTIDE SEQUENCE</scope>
    <source>
        <strain evidence="2">CB-2022</strain>
        <tissue evidence="2">Muscle</tissue>
    </source>
</reference>
<protein>
    <recommendedName>
        <fullName evidence="4">CUB domain-containing protein</fullName>
    </recommendedName>
</protein>
<name>A0AAD9DMF9_9TELE</name>
<feature type="region of interest" description="Disordered" evidence="1">
    <location>
        <begin position="148"/>
        <end position="180"/>
    </location>
</feature>
<sequence length="358" mass="38000">MSGRRIAWAGRYAATDSRCPCIDPAGLFFVSGHYGDAGVTFYSEVCGKAKGSGDSAAVPAGTCTFGHKLQICGVPQEEEPHGACCLHGEPCRYKHIIISSAVMRKLAVTHKGSLVDSVDSTHEPYRGVPLVTTAPPFTGLNHHPPFKPLPRGELHHRDQQQVGGRGGAEPRLTEGPPTHLVPHEEAAPFSDVAAASLTTPGLSAGAVGQTRRRRPEETSTVLSATVTRAGRSDSETTREPQRVTMLLMGGKGETPKTRVEHDTPIGPGIAVTSLADLNDKSSSRSSSIITPTQTPAACRGSFTAPGGYIEAPSQGSWPHTNADCTYTVTVYMGYGVESQVGALYNVFVIIRNYTLRLI</sequence>
<dbReference type="Proteomes" id="UP001239994">
    <property type="component" value="Unassembled WGS sequence"/>
</dbReference>
<keyword evidence="3" id="KW-1185">Reference proteome</keyword>
<evidence type="ECO:0008006" key="4">
    <source>
        <dbReference type="Google" id="ProtNLM"/>
    </source>
</evidence>